<name>A0ACC0DLL1_9PEZI</name>
<evidence type="ECO:0000313" key="2">
    <source>
        <dbReference type="Proteomes" id="UP001497680"/>
    </source>
</evidence>
<sequence>MLDLFVALPAVALLLCWVWRRIDFERRRKAFSRDHGCLPPVNASRFDPILGIYHTFNIARASAKGRHLQNLHDNLFSKYGNSFSMLVMGQPILLTNDPRNLQAILATQFGDFEIGTRRRDVMADLLGVGIFNADGDAWAHARATIRPNLTRKQFTDVVLFEKHFQVWMNHMPVGQGKLLDVQEWVFRFTLDVGTELLCDKSADTLHPEGAAAGHRFGWAIDTACDVISVRMQLGKLWRLYGGRDNREACQAVRDYIDPMVHEAVKRAKLAKQLGDGVVEDDPRYTFLGALANEGLGAEEISSHVLNMLFAARASTASLISSVIRLLAENTRVQTRLRHEIQDSLNGRLPTYEDVRNLTYLNYIIKETLRLYPPAPQSLRAAIKDTTLPVGGGPDGTAPVFIPKGGEVGFIIYSTHRRTDIWGDDADQFRPERWETVKPLFQYLPFNAGPRICPGQSLAQAEAGYVIARFLQEYSVLKPPNPPRPYREYLHISLAAKGGVWVTVDR</sequence>
<dbReference type="Proteomes" id="UP001497680">
    <property type="component" value="Unassembled WGS sequence"/>
</dbReference>
<reference evidence="1 2" key="1">
    <citation type="journal article" date="2022" name="New Phytol.">
        <title>Ecological generalism drives hyperdiversity of secondary metabolite gene clusters in xylarialean endophytes.</title>
        <authorList>
            <person name="Franco M.E.E."/>
            <person name="Wisecaver J.H."/>
            <person name="Arnold A.E."/>
            <person name="Ju Y.M."/>
            <person name="Slot J.C."/>
            <person name="Ahrendt S."/>
            <person name="Moore L.P."/>
            <person name="Eastman K.E."/>
            <person name="Scott K."/>
            <person name="Konkel Z."/>
            <person name="Mondo S.J."/>
            <person name="Kuo A."/>
            <person name="Hayes R.D."/>
            <person name="Haridas S."/>
            <person name="Andreopoulos B."/>
            <person name="Riley R."/>
            <person name="LaButti K."/>
            <person name="Pangilinan J."/>
            <person name="Lipzen A."/>
            <person name="Amirebrahimi M."/>
            <person name="Yan J."/>
            <person name="Adam C."/>
            <person name="Keymanesh K."/>
            <person name="Ng V."/>
            <person name="Louie K."/>
            <person name="Northen T."/>
            <person name="Drula E."/>
            <person name="Henrissat B."/>
            <person name="Hsieh H.M."/>
            <person name="Youens-Clark K."/>
            <person name="Lutzoni F."/>
            <person name="Miadlikowska J."/>
            <person name="Eastwood D.C."/>
            <person name="Hamelin R.C."/>
            <person name="Grigoriev I.V."/>
            <person name="U'Ren J.M."/>
        </authorList>
    </citation>
    <scope>NUCLEOTIDE SEQUENCE [LARGE SCALE GENOMIC DNA]</scope>
    <source>
        <strain evidence="1 2">ER1909</strain>
    </source>
</reference>
<organism evidence="1 2">
    <name type="scientific">Hypoxylon rubiginosum</name>
    <dbReference type="NCBI Taxonomy" id="110542"/>
    <lineage>
        <taxon>Eukaryota</taxon>
        <taxon>Fungi</taxon>
        <taxon>Dikarya</taxon>
        <taxon>Ascomycota</taxon>
        <taxon>Pezizomycotina</taxon>
        <taxon>Sordariomycetes</taxon>
        <taxon>Xylariomycetidae</taxon>
        <taxon>Xylariales</taxon>
        <taxon>Hypoxylaceae</taxon>
        <taxon>Hypoxylon</taxon>
    </lineage>
</organism>
<accession>A0ACC0DLL1</accession>
<proteinExistence type="predicted"/>
<dbReference type="EMBL" id="MU394281">
    <property type="protein sequence ID" value="KAI6093440.1"/>
    <property type="molecule type" value="Genomic_DNA"/>
</dbReference>
<evidence type="ECO:0000313" key="1">
    <source>
        <dbReference type="EMBL" id="KAI6093440.1"/>
    </source>
</evidence>
<keyword evidence="2" id="KW-1185">Reference proteome</keyword>
<protein>
    <submittedName>
        <fullName evidence="1">Cytochrome P450</fullName>
    </submittedName>
</protein>
<comment type="caution">
    <text evidence="1">The sequence shown here is derived from an EMBL/GenBank/DDBJ whole genome shotgun (WGS) entry which is preliminary data.</text>
</comment>
<gene>
    <name evidence="1" type="ORF">F4821DRAFT_276903</name>
</gene>